<evidence type="ECO:0000313" key="2">
    <source>
        <dbReference type="EMBL" id="AYR25522.1"/>
    </source>
</evidence>
<reference evidence="2 3" key="1">
    <citation type="submission" date="2017-11" db="EMBL/GenBank/DDBJ databases">
        <title>Complete genome sequence of Herbaspirillum rubrisubalbicans DSM 11543.</title>
        <authorList>
            <person name="Chen M."/>
            <person name="An Q."/>
        </authorList>
    </citation>
    <scope>NUCLEOTIDE SEQUENCE [LARGE SCALE GENOMIC DNA]</scope>
    <source>
        <strain evidence="2 3">DSM 11543</strain>
    </source>
</reference>
<feature type="compositionally biased region" description="Polar residues" evidence="1">
    <location>
        <begin position="67"/>
        <end position="79"/>
    </location>
</feature>
<gene>
    <name evidence="2" type="ORF">RC54_17600</name>
</gene>
<evidence type="ECO:0000313" key="3">
    <source>
        <dbReference type="Proteomes" id="UP000269199"/>
    </source>
</evidence>
<sequence length="79" mass="9200">MTGKSLYLADFTPLTDRNLASWDFFISLKNGIEKMSGMCISADKIANSQKIKSRWNDRFPQRDKLSQKPQRSPQMRMSR</sequence>
<evidence type="ECO:0000256" key="1">
    <source>
        <dbReference type="SAM" id="MobiDB-lite"/>
    </source>
</evidence>
<proteinExistence type="predicted"/>
<dbReference type="AlphaFoldDB" id="A0AAD0XHI1"/>
<feature type="region of interest" description="Disordered" evidence="1">
    <location>
        <begin position="51"/>
        <end position="79"/>
    </location>
</feature>
<protein>
    <submittedName>
        <fullName evidence="2">Uncharacterized protein</fullName>
    </submittedName>
</protein>
<dbReference type="EMBL" id="CP024996">
    <property type="protein sequence ID" value="AYR25522.1"/>
    <property type="molecule type" value="Genomic_DNA"/>
</dbReference>
<accession>A0AAD0XHI1</accession>
<name>A0AAD0XHI1_9BURK</name>
<organism evidence="2 3">
    <name type="scientific">Herbaspirillum rubrisubalbicans</name>
    <dbReference type="NCBI Taxonomy" id="80842"/>
    <lineage>
        <taxon>Bacteria</taxon>
        <taxon>Pseudomonadati</taxon>
        <taxon>Pseudomonadota</taxon>
        <taxon>Betaproteobacteria</taxon>
        <taxon>Burkholderiales</taxon>
        <taxon>Oxalobacteraceae</taxon>
        <taxon>Herbaspirillum</taxon>
    </lineage>
</organism>
<dbReference type="Proteomes" id="UP000269199">
    <property type="component" value="Chromosome"/>
</dbReference>
<feature type="compositionally biased region" description="Basic and acidic residues" evidence="1">
    <location>
        <begin position="54"/>
        <end position="66"/>
    </location>
</feature>